<dbReference type="EMBL" id="CP029600">
    <property type="protein sequence ID" value="AWO00788.1"/>
    <property type="molecule type" value="Genomic_DNA"/>
</dbReference>
<evidence type="ECO:0000313" key="4">
    <source>
        <dbReference type="Proteomes" id="UP000246099"/>
    </source>
</evidence>
<evidence type="ECO:0000256" key="2">
    <source>
        <dbReference type="SAM" id="SignalP"/>
    </source>
</evidence>
<keyword evidence="2" id="KW-0732">Signal</keyword>
<gene>
    <name evidence="3" type="ORF">DLD77_03305</name>
</gene>
<sequence length="628" mass="73432">MNRYLKITIIASLSCYLILFCLPQQSFAQADTIPPQGKKWFKKLNEYVDSLKSRRYRDSLLSSISRHNDPPPSTDDSSMTRSEQGFLPHTGKVIRHIRYRRVKVFGPRNINDTTFTTSMKLIHLANRLHFDSEEWVIRQSLFFRQKDTVNAYQLADNERYLRNRPFIQDARILTVETGYPDSVDVEVVTKDVFEYGLDLRELTPTVAAARVFSNNLFGAGQGLTVGFRWDNSYTRPWGTEARYTKYNLLGSFTDVTLGYSALNTQVPLDSGVYEGSYFIQVSRPLYRTSARYAGGFSLARNYSINIHGYPDTVFRDYAYKTLDVWSGYSFRNRYAKDGSFDNKPNIALLFRYNNLRFDKTPEQAMYKEDPTYNNRHYYLGQILLFKQDFFKAHQFFGFGRTEDIPYGYSASLTGGWENWMDRRRFYTAAEVQKYWHTRLNGLLSLNAGLSSFWQRNVSEDMVIHANVSYYSKLMRMWKGHWRLFLSGDYLGNPNNYFYKPLNINMENGIWGFRNTIINGFHRLTLRSESVFYSPWKVYGFKFNLFASAEATQLSAEHQYLVENPVYTGLGLGVRVRNENLALNTLKLGGYYYPNAPYPMNRLYFEITTVVDFRFDIYGMKAPSFLQFR</sequence>
<evidence type="ECO:0008006" key="5">
    <source>
        <dbReference type="Google" id="ProtNLM"/>
    </source>
</evidence>
<dbReference type="RefSeq" id="WP_119076600.1">
    <property type="nucleotide sequence ID" value="NZ_CP029600.1"/>
</dbReference>
<dbReference type="Proteomes" id="UP000246099">
    <property type="component" value="Chromosome"/>
</dbReference>
<proteinExistence type="predicted"/>
<feature type="chain" id="PRO_5046654992" description="POTRA domain-containing protein" evidence="2">
    <location>
        <begin position="29"/>
        <end position="628"/>
    </location>
</feature>
<name>A0ABN5LRJ3_9BACT</name>
<reference evidence="3 4" key="1">
    <citation type="submission" date="2018-05" db="EMBL/GenBank/DDBJ databases">
        <title>Chitinophaga sp. nov., isolated from rhizosphere soil of Alhagi.</title>
        <authorList>
            <person name="Liu Y."/>
        </authorList>
    </citation>
    <scope>NUCLEOTIDE SEQUENCE [LARGE SCALE GENOMIC DNA]</scope>
    <source>
        <strain evidence="3 4">T22</strain>
    </source>
</reference>
<organism evidence="3 4">
    <name type="scientific">Chitinophaga alhagiae</name>
    <dbReference type="NCBI Taxonomy" id="2203219"/>
    <lineage>
        <taxon>Bacteria</taxon>
        <taxon>Pseudomonadati</taxon>
        <taxon>Bacteroidota</taxon>
        <taxon>Chitinophagia</taxon>
        <taxon>Chitinophagales</taxon>
        <taxon>Chitinophagaceae</taxon>
        <taxon>Chitinophaga</taxon>
    </lineage>
</organism>
<protein>
    <recommendedName>
        <fullName evidence="5">POTRA domain-containing protein</fullName>
    </recommendedName>
</protein>
<feature type="region of interest" description="Disordered" evidence="1">
    <location>
        <begin position="62"/>
        <end position="84"/>
    </location>
</feature>
<evidence type="ECO:0000256" key="1">
    <source>
        <dbReference type="SAM" id="MobiDB-lite"/>
    </source>
</evidence>
<keyword evidence="4" id="KW-1185">Reference proteome</keyword>
<feature type="compositionally biased region" description="Polar residues" evidence="1">
    <location>
        <begin position="74"/>
        <end position="83"/>
    </location>
</feature>
<feature type="signal peptide" evidence="2">
    <location>
        <begin position="1"/>
        <end position="28"/>
    </location>
</feature>
<evidence type="ECO:0000313" key="3">
    <source>
        <dbReference type="EMBL" id="AWO00788.1"/>
    </source>
</evidence>
<accession>A0ABN5LRJ3</accession>